<keyword evidence="3" id="KW-0328">Glycosyltransferase</keyword>
<keyword evidence="7" id="KW-0464">Manganese</keyword>
<keyword evidence="4" id="KW-0808">Transferase</keyword>
<dbReference type="SUPFAM" id="SSF53448">
    <property type="entry name" value="Nucleotide-diphospho-sugar transferases"/>
    <property type="match status" value="1"/>
</dbReference>
<evidence type="ECO:0000256" key="7">
    <source>
        <dbReference type="PIRSR" id="PIRSR605076-3"/>
    </source>
</evidence>
<organism evidence="8 9">
    <name type="scientific">Melopsittacus undulatus</name>
    <name type="common">Budgerigar</name>
    <name type="synonym">Psittacus undulatus</name>
    <dbReference type="NCBI Taxonomy" id="13146"/>
    <lineage>
        <taxon>Eukaryota</taxon>
        <taxon>Metazoa</taxon>
        <taxon>Chordata</taxon>
        <taxon>Craniata</taxon>
        <taxon>Vertebrata</taxon>
        <taxon>Euteleostomi</taxon>
        <taxon>Archelosauria</taxon>
        <taxon>Archosauria</taxon>
        <taxon>Dinosauria</taxon>
        <taxon>Saurischia</taxon>
        <taxon>Theropoda</taxon>
        <taxon>Coelurosauria</taxon>
        <taxon>Aves</taxon>
        <taxon>Neognathae</taxon>
        <taxon>Neoaves</taxon>
        <taxon>Telluraves</taxon>
        <taxon>Australaves</taxon>
        <taxon>Psittaciformes</taxon>
        <taxon>Psittaculidae</taxon>
        <taxon>Melopsittacus</taxon>
    </lineage>
</organism>
<comment type="subcellular location">
    <subcellularLocation>
        <location evidence="1">Membrane</location>
        <topology evidence="1">Single-pass type II membrane protein</topology>
    </subcellularLocation>
</comment>
<accession>A0A8V5GP92</accession>
<evidence type="ECO:0000256" key="6">
    <source>
        <dbReference type="PIRSR" id="PIRSR605076-2"/>
    </source>
</evidence>
<protein>
    <submittedName>
        <fullName evidence="8">Uncharacterized protein</fullName>
    </submittedName>
</protein>
<dbReference type="AlphaFoldDB" id="A0A8V5GP92"/>
<dbReference type="GO" id="GO:0031982">
    <property type="term" value="C:vesicle"/>
    <property type="evidence" value="ECO:0007669"/>
    <property type="project" value="TreeGrafter"/>
</dbReference>
<evidence type="ECO:0000256" key="5">
    <source>
        <dbReference type="PIRSR" id="PIRSR605076-1"/>
    </source>
</evidence>
<dbReference type="GO" id="GO:0047277">
    <property type="term" value="F:globoside alpha-N-acetylgalactosaminyltransferase activity"/>
    <property type="evidence" value="ECO:0007669"/>
    <property type="project" value="TreeGrafter"/>
</dbReference>
<feature type="binding site" evidence="6">
    <location>
        <position position="229"/>
    </location>
    <ligand>
        <name>an alpha-L-fucosyl-(1-&gt;2)-beta-D-galactosyl derivative</name>
        <dbReference type="ChEBI" id="CHEBI:140327"/>
    </ligand>
</feature>
<evidence type="ECO:0000313" key="9">
    <source>
        <dbReference type="Proteomes" id="UP000694405"/>
    </source>
</evidence>
<sequence>FFLYNLLIILSYPHRPKVLDLALLLAAFFSVSFQFTGLETKKSSYISLTFSFFSFRHQDVLTVTPWLAPIIWEETFNSEILGHACKPLNLTIGVTDFAIGKYSRSVGCVLESAEKHSMKGYWVNYYIFTDNPETFLMSGCNQDEETSHQEVDYLFCLDIVMVFCNAWGPETLGDTVAAIHPAYFNVPQTAYIPDEEGDSKVCGFTKICNMTILMDKAQKNGIMAAWQEESHLNQHFLFHRPSKVFSPEYVWDARKPKPPEILLKCFSTLVPAIARSRSPGLTGQIV</sequence>
<evidence type="ECO:0000256" key="1">
    <source>
        <dbReference type="ARBA" id="ARBA00004606"/>
    </source>
</evidence>
<proteinExistence type="inferred from homology"/>
<dbReference type="Proteomes" id="UP000694405">
    <property type="component" value="Chromosome 11"/>
</dbReference>
<reference evidence="8" key="3">
    <citation type="submission" date="2025-09" db="UniProtKB">
        <authorList>
            <consortium name="Ensembl"/>
        </authorList>
    </citation>
    <scope>IDENTIFICATION</scope>
</reference>
<feature type="binding site" evidence="6">
    <location>
        <position position="180"/>
    </location>
    <ligand>
        <name>an alpha-L-fucosyl-(1-&gt;2)-beta-D-galactosyl derivative</name>
        <dbReference type="ChEBI" id="CHEBI:140327"/>
    </ligand>
</feature>
<feature type="binding site" evidence="6">
    <location>
        <begin position="97"/>
        <end position="99"/>
    </location>
    <ligand>
        <name>UDP-N-acetyl-alpha-D-galactosamine</name>
        <dbReference type="ChEBI" id="CHEBI:67138"/>
    </ligand>
</feature>
<feature type="binding site" evidence="7">
    <location>
        <position position="158"/>
    </location>
    <ligand>
        <name>Mn(2+)</name>
        <dbReference type="ChEBI" id="CHEBI:29035"/>
    </ligand>
</feature>
<evidence type="ECO:0000256" key="3">
    <source>
        <dbReference type="ARBA" id="ARBA00022676"/>
    </source>
</evidence>
<evidence type="ECO:0000313" key="8">
    <source>
        <dbReference type="Ensembl" id="ENSMUNP00000027272.1"/>
    </source>
</evidence>
<feature type="binding site" evidence="6">
    <location>
        <position position="252"/>
    </location>
    <ligand>
        <name>an alpha-L-fucosyl-(1-&gt;2)-beta-D-galactosyl derivative</name>
        <dbReference type="ChEBI" id="CHEBI:140327"/>
    </ligand>
</feature>
<dbReference type="Ensembl" id="ENSMUNT00000034714.1">
    <property type="protein sequence ID" value="ENSMUNP00000027272.1"/>
    <property type="gene ID" value="ENSMUNG00000000472.2"/>
</dbReference>
<evidence type="ECO:0000256" key="2">
    <source>
        <dbReference type="ARBA" id="ARBA00010413"/>
    </source>
</evidence>
<reference evidence="8" key="1">
    <citation type="submission" date="2020-03" db="EMBL/GenBank/DDBJ databases">
        <title>Melopsittacus undulatus (budgerigar) genome, bMelUnd1, maternal haplotype with Z.</title>
        <authorList>
            <person name="Gedman G."/>
            <person name="Mountcastle J."/>
            <person name="Haase B."/>
            <person name="Formenti G."/>
            <person name="Wright T."/>
            <person name="Apodaca J."/>
            <person name="Pelan S."/>
            <person name="Chow W."/>
            <person name="Rhie A."/>
            <person name="Howe K."/>
            <person name="Fedrigo O."/>
            <person name="Jarvis E.D."/>
        </authorList>
    </citation>
    <scope>NUCLEOTIDE SEQUENCE [LARGE SCALE GENOMIC DNA]</scope>
</reference>
<comment type="similarity">
    <text evidence="2">Belongs to the glycosyltransferase 6 family.</text>
</comment>
<dbReference type="GO" id="GO:0016020">
    <property type="term" value="C:membrane"/>
    <property type="evidence" value="ECO:0007669"/>
    <property type="project" value="UniProtKB-SubCell"/>
</dbReference>
<dbReference type="PANTHER" id="PTHR10462:SF49">
    <property type="entry name" value="GLOBOSIDE ALPHA-1,3-N-ACETYLGALACTOSAMINYLTRANSFERASE 1"/>
    <property type="match status" value="1"/>
</dbReference>
<name>A0A8V5GP92_MELUD</name>
<evidence type="ECO:0000256" key="4">
    <source>
        <dbReference type="ARBA" id="ARBA00022679"/>
    </source>
</evidence>
<dbReference type="GO" id="GO:0005975">
    <property type="term" value="P:carbohydrate metabolic process"/>
    <property type="evidence" value="ECO:0007669"/>
    <property type="project" value="InterPro"/>
</dbReference>
<dbReference type="PANTHER" id="PTHR10462">
    <property type="entry name" value="GLYCOSYLTRANSFERASE-RELATED"/>
    <property type="match status" value="1"/>
</dbReference>
<feature type="active site" description="Nucleophile" evidence="5">
    <location>
        <position position="229"/>
    </location>
</feature>
<dbReference type="InterPro" id="IPR005076">
    <property type="entry name" value="Glyco_trans_6"/>
</dbReference>
<dbReference type="InterPro" id="IPR029044">
    <property type="entry name" value="Nucleotide-diphossugar_trans"/>
</dbReference>
<keyword evidence="9" id="KW-1185">Reference proteome</keyword>
<feature type="binding site" evidence="6">
    <location>
        <position position="102"/>
    </location>
    <ligand>
        <name>UDP-N-acetyl-alpha-D-galactosamine</name>
        <dbReference type="ChEBI" id="CHEBI:67138"/>
    </ligand>
</feature>
<dbReference type="GO" id="GO:0046872">
    <property type="term" value="F:metal ion binding"/>
    <property type="evidence" value="ECO:0007669"/>
    <property type="project" value="UniProtKB-KW"/>
</dbReference>
<dbReference type="Gene3D" id="3.90.550.10">
    <property type="entry name" value="Spore Coat Polysaccharide Biosynthesis Protein SpsA, Chain A"/>
    <property type="match status" value="2"/>
</dbReference>
<comment type="cofactor">
    <cofactor evidence="7">
        <name>Mn(2+)</name>
        <dbReference type="ChEBI" id="CHEBI:29035"/>
    </cofactor>
    <text evidence="7">Binds 1 Mn(2+) ion per subunit.</text>
</comment>
<reference evidence="8" key="2">
    <citation type="submission" date="2025-08" db="UniProtKB">
        <authorList>
            <consortium name="Ensembl"/>
        </authorList>
    </citation>
    <scope>IDENTIFICATION</scope>
</reference>
<dbReference type="Pfam" id="PF03414">
    <property type="entry name" value="Glyco_transf_6"/>
    <property type="match status" value="2"/>
</dbReference>
<keyword evidence="7" id="KW-0479">Metal-binding</keyword>
<dbReference type="GO" id="GO:0005794">
    <property type="term" value="C:Golgi apparatus"/>
    <property type="evidence" value="ECO:0007669"/>
    <property type="project" value="TreeGrafter"/>
</dbReference>